<gene>
    <name evidence="2" type="ORF">GCM10011380_24790</name>
</gene>
<reference evidence="2" key="2">
    <citation type="submission" date="2020-09" db="EMBL/GenBank/DDBJ databases">
        <authorList>
            <person name="Sun Q."/>
            <person name="Zhou Y."/>
        </authorList>
    </citation>
    <scope>NUCLEOTIDE SEQUENCE</scope>
    <source>
        <strain evidence="2">CGMCC 1.15330</strain>
    </source>
</reference>
<reference evidence="2" key="1">
    <citation type="journal article" date="2014" name="Int. J. Syst. Evol. Microbiol.">
        <title>Complete genome sequence of Corynebacterium casei LMG S-19264T (=DSM 44701T), isolated from a smear-ripened cheese.</title>
        <authorList>
            <consortium name="US DOE Joint Genome Institute (JGI-PGF)"/>
            <person name="Walter F."/>
            <person name="Albersmeier A."/>
            <person name="Kalinowski J."/>
            <person name="Ruckert C."/>
        </authorList>
    </citation>
    <scope>NUCLEOTIDE SEQUENCE</scope>
    <source>
        <strain evidence="2">CGMCC 1.15330</strain>
    </source>
</reference>
<sequence length="116" mass="12755">MNEMSSPVETARSGPPPSPATIFEAIVKQQAVAASYNRGEVTLAPHVIYTRHDEIYVDAITLDRDGRPPKEEKLGAFKLSGLAGLRITPRRFTPSALFDPKDKRYEGTLLMAVEQG</sequence>
<dbReference type="AlphaFoldDB" id="A0A916WW13"/>
<name>A0A916WW13_9SPHN</name>
<organism evidence="2 3">
    <name type="scientific">Sphingomonas metalli</name>
    <dbReference type="NCBI Taxonomy" id="1779358"/>
    <lineage>
        <taxon>Bacteria</taxon>
        <taxon>Pseudomonadati</taxon>
        <taxon>Pseudomonadota</taxon>
        <taxon>Alphaproteobacteria</taxon>
        <taxon>Sphingomonadales</taxon>
        <taxon>Sphingomonadaceae</taxon>
        <taxon>Sphingomonas</taxon>
    </lineage>
</organism>
<keyword evidence="3" id="KW-1185">Reference proteome</keyword>
<accession>A0A916WW13</accession>
<evidence type="ECO:0000313" key="2">
    <source>
        <dbReference type="EMBL" id="GGB34371.1"/>
    </source>
</evidence>
<evidence type="ECO:0008006" key="4">
    <source>
        <dbReference type="Google" id="ProtNLM"/>
    </source>
</evidence>
<comment type="caution">
    <text evidence="2">The sequence shown here is derived from an EMBL/GenBank/DDBJ whole genome shotgun (WGS) entry which is preliminary data.</text>
</comment>
<protein>
    <recommendedName>
        <fullName evidence="4">WYL domain-containing protein</fullName>
    </recommendedName>
</protein>
<proteinExistence type="predicted"/>
<dbReference type="EMBL" id="BMIH01000003">
    <property type="protein sequence ID" value="GGB34371.1"/>
    <property type="molecule type" value="Genomic_DNA"/>
</dbReference>
<evidence type="ECO:0000313" key="3">
    <source>
        <dbReference type="Proteomes" id="UP000623067"/>
    </source>
</evidence>
<feature type="region of interest" description="Disordered" evidence="1">
    <location>
        <begin position="1"/>
        <end position="20"/>
    </location>
</feature>
<evidence type="ECO:0000256" key="1">
    <source>
        <dbReference type="SAM" id="MobiDB-lite"/>
    </source>
</evidence>
<dbReference type="Proteomes" id="UP000623067">
    <property type="component" value="Unassembled WGS sequence"/>
</dbReference>